<evidence type="ECO:0000313" key="2">
    <source>
        <dbReference type="Proteomes" id="UP001202180"/>
    </source>
</evidence>
<reference evidence="1 2" key="1">
    <citation type="submission" date="2022-04" db="EMBL/GenBank/DDBJ databases">
        <title>Spirosoma sp. strain RP8 genome sequencing and assembly.</title>
        <authorList>
            <person name="Jung Y."/>
        </authorList>
    </citation>
    <scope>NUCLEOTIDE SEQUENCE [LARGE SCALE GENOMIC DNA]</scope>
    <source>
        <strain evidence="1 2">RP8</strain>
    </source>
</reference>
<dbReference type="Proteomes" id="UP001202180">
    <property type="component" value="Unassembled WGS sequence"/>
</dbReference>
<proteinExistence type="predicted"/>
<dbReference type="RefSeq" id="WP_248480313.1">
    <property type="nucleotide sequence ID" value="NZ_JALPRF010000009.1"/>
</dbReference>
<name>A0ABT0HUL1_9BACT</name>
<protein>
    <submittedName>
        <fullName evidence="1">Uncharacterized protein</fullName>
    </submittedName>
</protein>
<accession>A0ABT0HUL1</accession>
<organism evidence="1 2">
    <name type="scientific">Spirosoma liriopis</name>
    <dbReference type="NCBI Taxonomy" id="2937440"/>
    <lineage>
        <taxon>Bacteria</taxon>
        <taxon>Pseudomonadati</taxon>
        <taxon>Bacteroidota</taxon>
        <taxon>Cytophagia</taxon>
        <taxon>Cytophagales</taxon>
        <taxon>Cytophagaceae</taxon>
        <taxon>Spirosoma</taxon>
    </lineage>
</organism>
<keyword evidence="2" id="KW-1185">Reference proteome</keyword>
<evidence type="ECO:0000313" key="1">
    <source>
        <dbReference type="EMBL" id="MCK8495532.1"/>
    </source>
</evidence>
<dbReference type="EMBL" id="JALPRF010000009">
    <property type="protein sequence ID" value="MCK8495532.1"/>
    <property type="molecule type" value="Genomic_DNA"/>
</dbReference>
<sequence>MTELLKIDPYLEKVYPVDINDSLVDVCRQIGARRLTIAGQQPISIDDCPDAAYCDDEALYTEPLPPAFRLRTTGHIIYGCALWHRVTQEGRLQAPAWTQSELTDQVEFIGFTSLASAQTNRSMLDDESLPLEEPDED</sequence>
<gene>
    <name evidence="1" type="ORF">M0L20_26945</name>
</gene>
<comment type="caution">
    <text evidence="1">The sequence shown here is derived from an EMBL/GenBank/DDBJ whole genome shotgun (WGS) entry which is preliminary data.</text>
</comment>